<dbReference type="AlphaFoldDB" id="A0AAD1H066"/>
<proteinExistence type="inferred from homology"/>
<name>A0AAD1H066_MYCXE</name>
<dbReference type="EMBL" id="AP022314">
    <property type="protein sequence ID" value="BBU22422.1"/>
    <property type="molecule type" value="Genomic_DNA"/>
</dbReference>
<dbReference type="Proteomes" id="UP000464624">
    <property type="component" value="Chromosome"/>
</dbReference>
<dbReference type="Gene3D" id="3.40.50.720">
    <property type="entry name" value="NAD(P)-binding Rossmann-like Domain"/>
    <property type="match status" value="1"/>
</dbReference>
<dbReference type="Pfam" id="PF00106">
    <property type="entry name" value="adh_short"/>
    <property type="match status" value="1"/>
</dbReference>
<comment type="similarity">
    <text evidence="1">Belongs to the short-chain dehydrogenases/reductases (SDR) family.</text>
</comment>
<sequence length="295" mass="31244">MTSSALHRPQHRSVVITGASSGLGRAAAMHLNDLGYRVFAGVRSKSIAEQLANLPPSAGELIPVVLDVTDAASIARAGDYVELRCADTGLWALVNNAGICIGAPLECVPINLMRTQLETNLVGSLAVTQRFLPLLRASKGRVVNVSSGIGTVTPPFLGAYAAAEFAKEGLSDALRRELRPLGVRVSIIQPGVVETPIWRKLHAWAEQAIASAPAEIAAIYRSRFTAVLAACETRAHATKTTPMHYANAVAAAVVAKRPKTRYRVGADSRTSAVARRVAPDRLIDALIGFAIKLST</sequence>
<organism evidence="2 3">
    <name type="scientific">Mycobacterium xenopi</name>
    <dbReference type="NCBI Taxonomy" id="1789"/>
    <lineage>
        <taxon>Bacteria</taxon>
        <taxon>Bacillati</taxon>
        <taxon>Actinomycetota</taxon>
        <taxon>Actinomycetes</taxon>
        <taxon>Mycobacteriales</taxon>
        <taxon>Mycobacteriaceae</taxon>
        <taxon>Mycobacterium</taxon>
    </lineage>
</organism>
<dbReference type="PRINTS" id="PR00080">
    <property type="entry name" value="SDRFAMILY"/>
</dbReference>
<dbReference type="PANTHER" id="PTHR43313">
    <property type="entry name" value="SHORT-CHAIN DEHYDROGENASE/REDUCTASE FAMILY 9C"/>
    <property type="match status" value="1"/>
</dbReference>
<dbReference type="PRINTS" id="PR00081">
    <property type="entry name" value="GDHRDH"/>
</dbReference>
<dbReference type="InterPro" id="IPR002347">
    <property type="entry name" value="SDR_fam"/>
</dbReference>
<evidence type="ECO:0000313" key="3">
    <source>
        <dbReference type="Proteomes" id="UP000464624"/>
    </source>
</evidence>
<dbReference type="KEGG" id="mxe:MYXE_22120"/>
<dbReference type="InterPro" id="IPR036291">
    <property type="entry name" value="NAD(P)-bd_dom_sf"/>
</dbReference>
<dbReference type="SUPFAM" id="SSF51735">
    <property type="entry name" value="NAD(P)-binding Rossmann-fold domains"/>
    <property type="match status" value="1"/>
</dbReference>
<dbReference type="RefSeq" id="WP_085194494.1">
    <property type="nucleotide sequence ID" value="NZ_AP022314.1"/>
</dbReference>
<evidence type="ECO:0000313" key="2">
    <source>
        <dbReference type="EMBL" id="BBU22422.1"/>
    </source>
</evidence>
<reference evidence="2 3" key="1">
    <citation type="submission" date="2019-12" db="EMBL/GenBank/DDBJ databases">
        <title>Complete genome sequence of Mycolicibacterium xenopi str. JCM15661T.</title>
        <authorList>
            <person name="Yoshida M."/>
            <person name="Fukano H."/>
            <person name="Asakura T."/>
            <person name="Hoshino Y."/>
        </authorList>
    </citation>
    <scope>NUCLEOTIDE SEQUENCE [LARGE SCALE GENOMIC DNA]</scope>
    <source>
        <strain evidence="2 3">JCM 15661T</strain>
    </source>
</reference>
<evidence type="ECO:0000256" key="1">
    <source>
        <dbReference type="RuleBase" id="RU000363"/>
    </source>
</evidence>
<dbReference type="PANTHER" id="PTHR43313:SF1">
    <property type="entry name" value="3BETA-HYDROXYSTEROID DEHYDROGENASE DHS-16"/>
    <property type="match status" value="1"/>
</dbReference>
<dbReference type="GO" id="GO:0016491">
    <property type="term" value="F:oxidoreductase activity"/>
    <property type="evidence" value="ECO:0007669"/>
    <property type="project" value="TreeGrafter"/>
</dbReference>
<protein>
    <submittedName>
        <fullName evidence="2">Short-chain dehydrogenase</fullName>
    </submittedName>
</protein>
<gene>
    <name evidence="2" type="ORF">MYXE_22120</name>
</gene>
<accession>A0AAD1H066</accession>
<dbReference type="GO" id="GO:0008202">
    <property type="term" value="P:steroid metabolic process"/>
    <property type="evidence" value="ECO:0007669"/>
    <property type="project" value="TreeGrafter"/>
</dbReference>